<evidence type="ECO:0000256" key="1">
    <source>
        <dbReference type="SAM" id="SignalP"/>
    </source>
</evidence>
<dbReference type="AlphaFoldDB" id="A0A7D6ZJH9"/>
<proteinExistence type="predicted"/>
<dbReference type="Gene3D" id="3.40.710.10">
    <property type="entry name" value="DD-peptidase/beta-lactamase superfamily"/>
    <property type="match status" value="1"/>
</dbReference>
<dbReference type="InterPro" id="IPR050491">
    <property type="entry name" value="AmpC-like"/>
</dbReference>
<dbReference type="PANTHER" id="PTHR46825">
    <property type="entry name" value="D-ALANYL-D-ALANINE-CARBOXYPEPTIDASE/ENDOPEPTIDASE AMPH"/>
    <property type="match status" value="1"/>
</dbReference>
<dbReference type="InterPro" id="IPR001466">
    <property type="entry name" value="Beta-lactam-related"/>
</dbReference>
<accession>A0A7D6ZJH9</accession>
<organism evidence="3 4">
    <name type="scientific">Nocardia huaxiensis</name>
    <dbReference type="NCBI Taxonomy" id="2755382"/>
    <lineage>
        <taxon>Bacteria</taxon>
        <taxon>Bacillati</taxon>
        <taxon>Actinomycetota</taxon>
        <taxon>Actinomycetes</taxon>
        <taxon>Mycobacteriales</taxon>
        <taxon>Nocardiaceae</taxon>
        <taxon>Nocardia</taxon>
    </lineage>
</organism>
<dbReference type="PROSITE" id="PS51257">
    <property type="entry name" value="PROKAR_LIPOPROTEIN"/>
    <property type="match status" value="1"/>
</dbReference>
<dbReference type="InterPro" id="IPR012338">
    <property type="entry name" value="Beta-lactam/transpept-like"/>
</dbReference>
<dbReference type="EMBL" id="CP059399">
    <property type="protein sequence ID" value="QLY31220.1"/>
    <property type="molecule type" value="Genomic_DNA"/>
</dbReference>
<keyword evidence="4" id="KW-1185">Reference proteome</keyword>
<feature type="chain" id="PRO_5028484296" evidence="1">
    <location>
        <begin position="27"/>
        <end position="389"/>
    </location>
</feature>
<dbReference type="Proteomes" id="UP000515512">
    <property type="component" value="Chromosome"/>
</dbReference>
<protein>
    <submittedName>
        <fullName evidence="3">Beta-lactamase family protein</fullName>
    </submittedName>
</protein>
<reference evidence="3 4" key="1">
    <citation type="submission" date="2020-07" db="EMBL/GenBank/DDBJ databases">
        <authorList>
            <person name="Zhuang K."/>
            <person name="Ran Y."/>
        </authorList>
    </citation>
    <scope>NUCLEOTIDE SEQUENCE [LARGE SCALE GENOMIC DNA]</scope>
    <source>
        <strain evidence="3 4">WCH-YHL-001</strain>
    </source>
</reference>
<name>A0A7D6ZJH9_9NOCA</name>
<sequence>MTAFRRHRGRTVLAALGVAAATLAAAACTADDSETAAPTTLTRTMDEAVRAGFPGIQVVIDGPKGHRTLSAGVGDLGTGAPIPEHSQVRIGSNTKTFVATVLMQLVAEGKVQLDAPVETYLPGVITGNGNDGNRITVRQLLQHTSGLPEYLIVGDPGYAPDPNSPRVEPGSEQARLVHYTPAELVRSALTLPPQFEPGAKSVYTNTNYILLGMLIERVTGRTYIDEIQTRILTPLGLRDTYSPGSRETGIRGPHPRGYHEIDGKRVDYTEMDVSWADAAGDMIATPADLNTFFKALLDGKLVPAAQLAEMKKTVPFDRMPGDDYGLALIRHTTSCGTEVWGHGGSIMGFGTRNSVAPDGTAVVVTVNQLQGTEESSKIVQQVLDAALCE</sequence>
<dbReference type="SUPFAM" id="SSF56601">
    <property type="entry name" value="beta-lactamase/transpeptidase-like"/>
    <property type="match status" value="1"/>
</dbReference>
<evidence type="ECO:0000313" key="3">
    <source>
        <dbReference type="EMBL" id="QLY31220.1"/>
    </source>
</evidence>
<evidence type="ECO:0000313" key="4">
    <source>
        <dbReference type="Proteomes" id="UP000515512"/>
    </source>
</evidence>
<feature type="signal peptide" evidence="1">
    <location>
        <begin position="1"/>
        <end position="26"/>
    </location>
</feature>
<dbReference type="KEGG" id="nhu:H0264_02200"/>
<feature type="domain" description="Beta-lactamase-related" evidence="2">
    <location>
        <begin position="43"/>
        <end position="383"/>
    </location>
</feature>
<keyword evidence="1" id="KW-0732">Signal</keyword>
<dbReference type="RefSeq" id="WP_181582416.1">
    <property type="nucleotide sequence ID" value="NZ_CP059399.1"/>
</dbReference>
<dbReference type="Pfam" id="PF00144">
    <property type="entry name" value="Beta-lactamase"/>
    <property type="match status" value="1"/>
</dbReference>
<dbReference type="PANTHER" id="PTHR46825:SF7">
    <property type="entry name" value="D-ALANYL-D-ALANINE CARBOXYPEPTIDASE"/>
    <property type="match status" value="1"/>
</dbReference>
<evidence type="ECO:0000259" key="2">
    <source>
        <dbReference type="Pfam" id="PF00144"/>
    </source>
</evidence>
<gene>
    <name evidence="3" type="ORF">H0264_02200</name>
</gene>